<evidence type="ECO:0000313" key="3">
    <source>
        <dbReference type="Proteomes" id="UP001266305"/>
    </source>
</evidence>
<evidence type="ECO:0000313" key="2">
    <source>
        <dbReference type="EMBL" id="KAK2114767.1"/>
    </source>
</evidence>
<evidence type="ECO:0000256" key="1">
    <source>
        <dbReference type="SAM" id="MobiDB-lite"/>
    </source>
</evidence>
<proteinExistence type="predicted"/>
<protein>
    <submittedName>
        <fullName evidence="2">Uncharacterized protein</fullName>
    </submittedName>
</protein>
<dbReference type="EMBL" id="JASSZA010000004">
    <property type="protein sequence ID" value="KAK2114767.1"/>
    <property type="molecule type" value="Genomic_DNA"/>
</dbReference>
<organism evidence="2 3">
    <name type="scientific">Saguinus oedipus</name>
    <name type="common">Cotton-top tamarin</name>
    <name type="synonym">Oedipomidas oedipus</name>
    <dbReference type="NCBI Taxonomy" id="9490"/>
    <lineage>
        <taxon>Eukaryota</taxon>
        <taxon>Metazoa</taxon>
        <taxon>Chordata</taxon>
        <taxon>Craniata</taxon>
        <taxon>Vertebrata</taxon>
        <taxon>Euteleostomi</taxon>
        <taxon>Mammalia</taxon>
        <taxon>Eutheria</taxon>
        <taxon>Euarchontoglires</taxon>
        <taxon>Primates</taxon>
        <taxon>Haplorrhini</taxon>
        <taxon>Platyrrhini</taxon>
        <taxon>Cebidae</taxon>
        <taxon>Callitrichinae</taxon>
        <taxon>Saguinus</taxon>
    </lineage>
</organism>
<gene>
    <name evidence="2" type="ORF">P7K49_009033</name>
</gene>
<reference evidence="2 3" key="1">
    <citation type="submission" date="2023-05" db="EMBL/GenBank/DDBJ databases">
        <title>B98-5 Cell Line De Novo Hybrid Assembly: An Optical Mapping Approach.</title>
        <authorList>
            <person name="Kananen K."/>
            <person name="Auerbach J.A."/>
            <person name="Kautto E."/>
            <person name="Blachly J.S."/>
        </authorList>
    </citation>
    <scope>NUCLEOTIDE SEQUENCE [LARGE SCALE GENOMIC DNA]</scope>
    <source>
        <strain evidence="2">B95-8</strain>
        <tissue evidence="2">Cell line</tissue>
    </source>
</reference>
<sequence length="248" mass="27596">MSAGPSVMTGKNRPRHLQDDVITRCLLFSRELNHFGGSLGGPYCIDSTSECVAQWDLQGPSLWQVGKTTHPPRAPPSPEDDGTQATKATKYHQEKRNRTGMFLLDSLERRRQRTKQAWKNSSASQSWVRGPAQQGQLIPFRTSPTEEAVPCTLTALVDSPEELLSPGDEEAELDRGVAATCMRTQGFAISPELCTACQKEETVRDEEQLPFHRSLCELVLSSLFKSLQPQPCCCFHPELTPLGQRDED</sequence>
<feature type="region of interest" description="Disordered" evidence="1">
    <location>
        <begin position="62"/>
        <end position="95"/>
    </location>
</feature>
<dbReference type="Proteomes" id="UP001266305">
    <property type="component" value="Unassembled WGS sequence"/>
</dbReference>
<keyword evidence="3" id="KW-1185">Reference proteome</keyword>
<name>A0ABQ9VZE7_SAGOE</name>
<comment type="caution">
    <text evidence="2">The sequence shown here is derived from an EMBL/GenBank/DDBJ whole genome shotgun (WGS) entry which is preliminary data.</text>
</comment>
<accession>A0ABQ9VZE7</accession>